<name>A0AA39W633_ACESA</name>
<evidence type="ECO:0000313" key="7">
    <source>
        <dbReference type="EMBL" id="KAK0604045.1"/>
    </source>
</evidence>
<sequence>MVDFPISVGCRFLPTDKELVSYYLSNKLFMTHTETEQPFNDLEKALVKECDLYGSVEPWEVWNLYGGDHMENGQALYFFVRLKKVSVNGSRICRRVGSGTWAGEDSGDRIMAAGNVVGFKKRFRYENHGSPYDGDWVMHEFAIDSSLLRQHQKPDNIVLCRMKRNLLSKKNKFKQYCINSEPSKHSKIAVQQDIQVFESKEELVGYKIDV</sequence>
<evidence type="ECO:0000256" key="4">
    <source>
        <dbReference type="ARBA" id="ARBA00023163"/>
    </source>
</evidence>
<dbReference type="Pfam" id="PF02365">
    <property type="entry name" value="NAM"/>
    <property type="match status" value="1"/>
</dbReference>
<dbReference type="Proteomes" id="UP001168877">
    <property type="component" value="Unassembled WGS sequence"/>
</dbReference>
<evidence type="ECO:0000256" key="3">
    <source>
        <dbReference type="ARBA" id="ARBA00023125"/>
    </source>
</evidence>
<dbReference type="Gene3D" id="2.170.150.80">
    <property type="entry name" value="NAC domain"/>
    <property type="match status" value="1"/>
</dbReference>
<evidence type="ECO:0000256" key="5">
    <source>
        <dbReference type="ARBA" id="ARBA00023242"/>
    </source>
</evidence>
<keyword evidence="2" id="KW-0805">Transcription regulation</keyword>
<dbReference type="PROSITE" id="PS51005">
    <property type="entry name" value="NAC"/>
    <property type="match status" value="1"/>
</dbReference>
<dbReference type="GO" id="GO:0005634">
    <property type="term" value="C:nucleus"/>
    <property type="evidence" value="ECO:0007669"/>
    <property type="project" value="UniProtKB-SubCell"/>
</dbReference>
<dbReference type="EMBL" id="JAUESC010000002">
    <property type="protein sequence ID" value="KAK0604045.1"/>
    <property type="molecule type" value="Genomic_DNA"/>
</dbReference>
<protein>
    <recommendedName>
        <fullName evidence="6">NAC domain-containing protein</fullName>
    </recommendedName>
</protein>
<gene>
    <name evidence="7" type="ORF">LWI29_011510</name>
</gene>
<keyword evidence="8" id="KW-1185">Reference proteome</keyword>
<comment type="subcellular location">
    <subcellularLocation>
        <location evidence="1">Nucleus</location>
    </subcellularLocation>
</comment>
<dbReference type="GO" id="GO:0003677">
    <property type="term" value="F:DNA binding"/>
    <property type="evidence" value="ECO:0007669"/>
    <property type="project" value="UniProtKB-KW"/>
</dbReference>
<comment type="caution">
    <text evidence="7">The sequence shown here is derived from an EMBL/GenBank/DDBJ whole genome shotgun (WGS) entry which is preliminary data.</text>
</comment>
<keyword evidence="4" id="KW-0804">Transcription</keyword>
<dbReference type="InterPro" id="IPR036093">
    <property type="entry name" value="NAC_dom_sf"/>
</dbReference>
<reference evidence="7" key="2">
    <citation type="submission" date="2023-06" db="EMBL/GenBank/DDBJ databases">
        <authorList>
            <person name="Swenson N.G."/>
            <person name="Wegrzyn J.L."/>
            <person name="Mcevoy S.L."/>
        </authorList>
    </citation>
    <scope>NUCLEOTIDE SEQUENCE</scope>
    <source>
        <strain evidence="7">NS2018</strain>
        <tissue evidence="7">Leaf</tissue>
    </source>
</reference>
<dbReference type="InterPro" id="IPR003441">
    <property type="entry name" value="NAC-dom"/>
</dbReference>
<keyword evidence="5" id="KW-0539">Nucleus</keyword>
<dbReference type="SUPFAM" id="SSF101941">
    <property type="entry name" value="NAC domain"/>
    <property type="match status" value="1"/>
</dbReference>
<dbReference type="AlphaFoldDB" id="A0AA39W633"/>
<reference evidence="7" key="1">
    <citation type="journal article" date="2022" name="Plant J.">
        <title>Strategies of tolerance reflected in two North American maple genomes.</title>
        <authorList>
            <person name="McEvoy S.L."/>
            <person name="Sezen U.U."/>
            <person name="Trouern-Trend A."/>
            <person name="McMahon S.M."/>
            <person name="Schaberg P.G."/>
            <person name="Yang J."/>
            <person name="Wegrzyn J.L."/>
            <person name="Swenson N.G."/>
        </authorList>
    </citation>
    <scope>NUCLEOTIDE SEQUENCE</scope>
    <source>
        <strain evidence="7">NS2018</strain>
    </source>
</reference>
<organism evidence="7 8">
    <name type="scientific">Acer saccharum</name>
    <name type="common">Sugar maple</name>
    <dbReference type="NCBI Taxonomy" id="4024"/>
    <lineage>
        <taxon>Eukaryota</taxon>
        <taxon>Viridiplantae</taxon>
        <taxon>Streptophyta</taxon>
        <taxon>Embryophyta</taxon>
        <taxon>Tracheophyta</taxon>
        <taxon>Spermatophyta</taxon>
        <taxon>Magnoliopsida</taxon>
        <taxon>eudicotyledons</taxon>
        <taxon>Gunneridae</taxon>
        <taxon>Pentapetalae</taxon>
        <taxon>rosids</taxon>
        <taxon>malvids</taxon>
        <taxon>Sapindales</taxon>
        <taxon>Sapindaceae</taxon>
        <taxon>Hippocastanoideae</taxon>
        <taxon>Acereae</taxon>
        <taxon>Acer</taxon>
    </lineage>
</organism>
<dbReference type="PANTHER" id="PTHR31989">
    <property type="entry name" value="NAC DOMAIN-CONTAINING PROTEIN 82-RELATED"/>
    <property type="match status" value="1"/>
</dbReference>
<proteinExistence type="predicted"/>
<evidence type="ECO:0000256" key="2">
    <source>
        <dbReference type="ARBA" id="ARBA00023015"/>
    </source>
</evidence>
<evidence type="ECO:0000256" key="1">
    <source>
        <dbReference type="ARBA" id="ARBA00004123"/>
    </source>
</evidence>
<dbReference type="GO" id="GO:0006355">
    <property type="term" value="P:regulation of DNA-templated transcription"/>
    <property type="evidence" value="ECO:0007669"/>
    <property type="project" value="InterPro"/>
</dbReference>
<keyword evidence="3" id="KW-0238">DNA-binding</keyword>
<evidence type="ECO:0000259" key="6">
    <source>
        <dbReference type="PROSITE" id="PS51005"/>
    </source>
</evidence>
<accession>A0AA39W633</accession>
<feature type="domain" description="NAC" evidence="6">
    <location>
        <begin position="6"/>
        <end position="165"/>
    </location>
</feature>
<evidence type="ECO:0000313" key="8">
    <source>
        <dbReference type="Proteomes" id="UP001168877"/>
    </source>
</evidence>